<accession>A3UBD4</accession>
<proteinExistence type="predicted"/>
<dbReference type="PANTHER" id="PTHR10900:SF77">
    <property type="entry name" value="FI19380P1"/>
    <property type="match status" value="1"/>
</dbReference>
<feature type="domain" description="FAS1" evidence="3">
    <location>
        <begin position="62"/>
        <end position="207"/>
    </location>
</feature>
<dbReference type="SMART" id="SM00554">
    <property type="entry name" value="FAS1"/>
    <property type="match status" value="1"/>
</dbReference>
<dbReference type="OrthoDB" id="9800666at2"/>
<dbReference type="Pfam" id="PF02469">
    <property type="entry name" value="Fasciclin"/>
    <property type="match status" value="1"/>
</dbReference>
<dbReference type="RefSeq" id="WP_013187321.1">
    <property type="nucleotide sequence ID" value="NC_014230.1"/>
</dbReference>
<dbReference type="EMBL" id="CP002046">
    <property type="protein sequence ID" value="EAP85935.1"/>
    <property type="molecule type" value="Genomic_DNA"/>
</dbReference>
<dbReference type="InterPro" id="IPR000782">
    <property type="entry name" value="FAS1_domain"/>
</dbReference>
<evidence type="ECO:0000256" key="1">
    <source>
        <dbReference type="SAM" id="Coils"/>
    </source>
</evidence>
<dbReference type="KEGG" id="cat:CA2559_07881"/>
<keyword evidence="5" id="KW-1185">Reference proteome</keyword>
<feature type="coiled-coil region" evidence="1">
    <location>
        <begin position="23"/>
        <end position="63"/>
    </location>
</feature>
<feature type="chain" id="PRO_5002660977" description="FAS1 domain-containing protein" evidence="2">
    <location>
        <begin position="22"/>
        <end position="210"/>
    </location>
</feature>
<dbReference type="FunFam" id="2.30.180.10:FF:000032">
    <property type="entry name" value="Fasciclin domain-containing protein, putative"/>
    <property type="match status" value="1"/>
</dbReference>
<evidence type="ECO:0000313" key="5">
    <source>
        <dbReference type="Proteomes" id="UP000002297"/>
    </source>
</evidence>
<dbReference type="GeneID" id="89453331"/>
<name>A3UBD4_CROAH</name>
<dbReference type="PROSITE" id="PS50213">
    <property type="entry name" value="FAS1"/>
    <property type="match status" value="1"/>
</dbReference>
<dbReference type="SUPFAM" id="SSF82153">
    <property type="entry name" value="FAS1 domain"/>
    <property type="match status" value="1"/>
</dbReference>
<dbReference type="HOGENOM" id="CLU_031281_4_1_10"/>
<dbReference type="GO" id="GO:0005615">
    <property type="term" value="C:extracellular space"/>
    <property type="evidence" value="ECO:0007669"/>
    <property type="project" value="TreeGrafter"/>
</dbReference>
<dbReference type="InterPro" id="IPR050904">
    <property type="entry name" value="Adhesion/Biosynth-related"/>
</dbReference>
<evidence type="ECO:0000256" key="2">
    <source>
        <dbReference type="SAM" id="SignalP"/>
    </source>
</evidence>
<evidence type="ECO:0000313" key="4">
    <source>
        <dbReference type="EMBL" id="EAP85935.1"/>
    </source>
</evidence>
<keyword evidence="2" id="KW-0732">Signal</keyword>
<dbReference type="PANTHER" id="PTHR10900">
    <property type="entry name" value="PERIOSTIN-RELATED"/>
    <property type="match status" value="1"/>
</dbReference>
<dbReference type="eggNOG" id="COG2335">
    <property type="taxonomic scope" value="Bacteria"/>
</dbReference>
<dbReference type="PROSITE" id="PS51257">
    <property type="entry name" value="PROKAR_LIPOPROTEIN"/>
    <property type="match status" value="1"/>
</dbReference>
<sequence length="210" mass="22685">MKINKLLLLGALATLSFTACKNDKKAEEEAEKMEMEAKAEAEEMKMAEEAKMAEMKKKEAEETSIAAVAMNSADHTTLVAAVKAAQLDVMLKTEGPYTVFAPSNDAFDRLPKGTVDTLLKPENKEKLTDVLSYHVVPGDVTSAKLTELIKANNGFYMLKTANDGELRAEINNAGNITLTDGRGKKSTITAADLDASNGTVHVVNTVMMRS</sequence>
<dbReference type="STRING" id="216432.CA2559_07881"/>
<feature type="signal peptide" evidence="2">
    <location>
        <begin position="1"/>
        <end position="21"/>
    </location>
</feature>
<dbReference type="Proteomes" id="UP000002297">
    <property type="component" value="Chromosome"/>
</dbReference>
<dbReference type="AlphaFoldDB" id="A3UBD4"/>
<evidence type="ECO:0000259" key="3">
    <source>
        <dbReference type="PROSITE" id="PS50213"/>
    </source>
</evidence>
<keyword evidence="1" id="KW-0175">Coiled coil</keyword>
<gene>
    <name evidence="4" type="ordered locus">CA2559_07881</name>
</gene>
<reference evidence="4 5" key="1">
    <citation type="journal article" date="2010" name="J. Bacteriol.">
        <title>The complete genome sequence of Croceibacter atlanticus HTCC2559T.</title>
        <authorList>
            <person name="Oh H.M."/>
            <person name="Kang I."/>
            <person name="Ferriera S."/>
            <person name="Giovannoni S.J."/>
            <person name="Cho J.C."/>
        </authorList>
    </citation>
    <scope>NUCLEOTIDE SEQUENCE [LARGE SCALE GENOMIC DNA]</scope>
    <source>
        <strain evidence="5">ATCC BAA-628 / HTCC2559 / KCTC 12090</strain>
    </source>
</reference>
<dbReference type="InterPro" id="IPR036378">
    <property type="entry name" value="FAS1_dom_sf"/>
</dbReference>
<dbReference type="Gene3D" id="2.30.180.10">
    <property type="entry name" value="FAS1 domain"/>
    <property type="match status" value="1"/>
</dbReference>
<protein>
    <recommendedName>
        <fullName evidence="3">FAS1 domain-containing protein</fullName>
    </recommendedName>
</protein>
<organism evidence="4 5">
    <name type="scientific">Croceibacter atlanticus (strain ATCC BAA-628 / JCM 21780 / CIP 108009 / IAM 15332 / KCTC 12090 / HTCC2559)</name>
    <dbReference type="NCBI Taxonomy" id="216432"/>
    <lineage>
        <taxon>Bacteria</taxon>
        <taxon>Pseudomonadati</taxon>
        <taxon>Bacteroidota</taxon>
        <taxon>Flavobacteriia</taxon>
        <taxon>Flavobacteriales</taxon>
        <taxon>Flavobacteriaceae</taxon>
        <taxon>Croceibacter</taxon>
    </lineage>
</organism>